<reference evidence="3" key="1">
    <citation type="submission" date="2021-09" db="EMBL/GenBank/DDBJ databases">
        <title>A high-quality genome of the endoparasitic fungus Hirsutella rhossiliensis with a comparison of Hirsutella genomes reveals transposable elements contributing to genome size variation.</title>
        <authorList>
            <person name="Lin R."/>
            <person name="Jiao Y."/>
            <person name="Sun X."/>
            <person name="Ling J."/>
            <person name="Xie B."/>
            <person name="Cheng X."/>
        </authorList>
    </citation>
    <scope>NUCLEOTIDE SEQUENCE</scope>
    <source>
        <strain evidence="3">HR02</strain>
    </source>
</reference>
<dbReference type="RefSeq" id="XP_044717008.1">
    <property type="nucleotide sequence ID" value="XM_044867748.1"/>
</dbReference>
<dbReference type="Proteomes" id="UP000824596">
    <property type="component" value="Unassembled WGS sequence"/>
</dbReference>
<sequence length="434" mass="47800">MSQGPKEFEVAIICALPFEADANLRLFDECWDDKEQSPGIICDSNCYSYGRVGRHNAVLVLLPGVGKGDEILQGDVVIANSVVQYDFGRQWPDKFLPKTSVQDSLGRLSKGLRSLPRGFETDHGRERLERRTAFFLERLQEKKLPRRSKHNYRHPGTLHDRLFEASYRHRHRGSLSCCSETNTCNAALPASCEEIGCDDSYLVPRAELNLKCNLESEDAAEAQKPSIHIGPVASGDAVMKSGQDRDRIARVTGALAFEMEGAGVWDELPCIIVKGVCDYADSHKDKKWQGFASATAAAAMKALLEALPGKDQYAKPWGLVLHNPGQASTPLSALQGAVLPSHFGLTSEQARALLGSWIPAQVTLAPVLVIDARGARLPFHLETINSKELFIAILKARFQDLGTSKIESGEWVLDDLATGQTLDLLRDWQSIIKV</sequence>
<dbReference type="InterPro" id="IPR000845">
    <property type="entry name" value="Nucleoside_phosphorylase_d"/>
</dbReference>
<dbReference type="GeneID" id="68358406"/>
<evidence type="ECO:0000259" key="1">
    <source>
        <dbReference type="Pfam" id="PF01048"/>
    </source>
</evidence>
<dbReference type="InterPro" id="IPR054464">
    <property type="entry name" value="ULD_fung"/>
</dbReference>
<dbReference type="GO" id="GO:0003824">
    <property type="term" value="F:catalytic activity"/>
    <property type="evidence" value="ECO:0007669"/>
    <property type="project" value="InterPro"/>
</dbReference>
<dbReference type="GO" id="GO:0009116">
    <property type="term" value="P:nucleoside metabolic process"/>
    <property type="evidence" value="ECO:0007669"/>
    <property type="project" value="InterPro"/>
</dbReference>
<comment type="caution">
    <text evidence="3">The sequence shown here is derived from an EMBL/GenBank/DDBJ whole genome shotgun (WGS) entry which is preliminary data.</text>
</comment>
<dbReference type="Gene3D" id="3.40.50.1580">
    <property type="entry name" value="Nucleoside phosphorylase domain"/>
    <property type="match status" value="2"/>
</dbReference>
<feature type="domain" description="Nucleoside phosphorylase" evidence="1">
    <location>
        <begin position="217"/>
        <end position="303"/>
    </location>
</feature>
<name>A0A9P8SFI9_9HYPO</name>
<evidence type="ECO:0000313" key="4">
    <source>
        <dbReference type="Proteomes" id="UP000824596"/>
    </source>
</evidence>
<dbReference type="EMBL" id="JAIZPD010000012">
    <property type="protein sequence ID" value="KAH0959495.1"/>
    <property type="molecule type" value="Genomic_DNA"/>
</dbReference>
<keyword evidence="4" id="KW-1185">Reference proteome</keyword>
<dbReference type="InterPro" id="IPR053137">
    <property type="entry name" value="NLR-like"/>
</dbReference>
<proteinExistence type="predicted"/>
<gene>
    <name evidence="3" type="ORF">HRG_09277</name>
</gene>
<dbReference type="SUPFAM" id="SSF53167">
    <property type="entry name" value="Purine and uridine phosphorylases"/>
    <property type="match status" value="1"/>
</dbReference>
<dbReference type="PANTHER" id="PTHR46082">
    <property type="entry name" value="ATP/GTP-BINDING PROTEIN-RELATED"/>
    <property type="match status" value="1"/>
</dbReference>
<dbReference type="InterPro" id="IPR035994">
    <property type="entry name" value="Nucleoside_phosphorylase_sf"/>
</dbReference>
<accession>A0A9P8SFI9</accession>
<protein>
    <submittedName>
        <fullName evidence="3">Phosphorylase superfamily domain-containing protein</fullName>
    </submittedName>
</protein>
<evidence type="ECO:0000259" key="2">
    <source>
        <dbReference type="Pfam" id="PF22893"/>
    </source>
</evidence>
<evidence type="ECO:0000313" key="3">
    <source>
        <dbReference type="EMBL" id="KAH0959495.1"/>
    </source>
</evidence>
<dbReference type="PANTHER" id="PTHR46082:SF6">
    <property type="entry name" value="AAA+ ATPASE DOMAIN-CONTAINING PROTEIN-RELATED"/>
    <property type="match status" value="1"/>
</dbReference>
<dbReference type="AlphaFoldDB" id="A0A9P8SFI9"/>
<dbReference type="Pfam" id="PF22893">
    <property type="entry name" value="ULD_2"/>
    <property type="match status" value="1"/>
</dbReference>
<feature type="domain" description="Ubiquitin-like" evidence="2">
    <location>
        <begin position="364"/>
        <end position="433"/>
    </location>
</feature>
<organism evidence="3 4">
    <name type="scientific">Hirsutella rhossiliensis</name>
    <dbReference type="NCBI Taxonomy" id="111463"/>
    <lineage>
        <taxon>Eukaryota</taxon>
        <taxon>Fungi</taxon>
        <taxon>Dikarya</taxon>
        <taxon>Ascomycota</taxon>
        <taxon>Pezizomycotina</taxon>
        <taxon>Sordariomycetes</taxon>
        <taxon>Hypocreomycetidae</taxon>
        <taxon>Hypocreales</taxon>
        <taxon>Ophiocordycipitaceae</taxon>
        <taxon>Hirsutella</taxon>
    </lineage>
</organism>
<dbReference type="Pfam" id="PF01048">
    <property type="entry name" value="PNP_UDP_1"/>
    <property type="match status" value="1"/>
</dbReference>
<dbReference type="OrthoDB" id="20872at2759"/>